<feature type="compositionally biased region" description="Basic and acidic residues" evidence="1">
    <location>
        <begin position="1"/>
        <end position="20"/>
    </location>
</feature>
<protein>
    <submittedName>
        <fullName evidence="2">Uncharacterized protein</fullName>
    </submittedName>
</protein>
<accession>A0A6J4MLR9</accession>
<sequence>DDRDRARSRTAARADPEGTVHRQRPVAHPGTGGAGDGHLAPAPQRLAEQAGEAGDSGDGAAPGALLRHPRGKLALRAGGLGSAPGPFQPPPGDAGGAHHPLAQRRGPHLPPPGGGWERRRGAGPHPAPRGDRAARAGARGPRPRRRAPQDQPVQHPLPAQRL</sequence>
<feature type="non-terminal residue" evidence="2">
    <location>
        <position position="162"/>
    </location>
</feature>
<organism evidence="2">
    <name type="scientific">uncultured Gemmatimonadota bacterium</name>
    <dbReference type="NCBI Taxonomy" id="203437"/>
    <lineage>
        <taxon>Bacteria</taxon>
        <taxon>Pseudomonadati</taxon>
        <taxon>Gemmatimonadota</taxon>
        <taxon>environmental samples</taxon>
    </lineage>
</organism>
<feature type="region of interest" description="Disordered" evidence="1">
    <location>
        <begin position="1"/>
        <end position="162"/>
    </location>
</feature>
<reference evidence="2" key="1">
    <citation type="submission" date="2020-02" db="EMBL/GenBank/DDBJ databases">
        <authorList>
            <person name="Meier V. D."/>
        </authorList>
    </citation>
    <scope>NUCLEOTIDE SEQUENCE</scope>
    <source>
        <strain evidence="2">AVDCRST_MAG68</strain>
    </source>
</reference>
<name>A0A6J4MLR9_9BACT</name>
<dbReference type="EMBL" id="CADCTW010000203">
    <property type="protein sequence ID" value="CAA9360978.1"/>
    <property type="molecule type" value="Genomic_DNA"/>
</dbReference>
<evidence type="ECO:0000313" key="2">
    <source>
        <dbReference type="EMBL" id="CAA9360978.1"/>
    </source>
</evidence>
<feature type="non-terminal residue" evidence="2">
    <location>
        <position position="1"/>
    </location>
</feature>
<evidence type="ECO:0000256" key="1">
    <source>
        <dbReference type="SAM" id="MobiDB-lite"/>
    </source>
</evidence>
<dbReference type="AlphaFoldDB" id="A0A6J4MLR9"/>
<proteinExistence type="predicted"/>
<feature type="compositionally biased region" description="Low complexity" evidence="1">
    <location>
        <begin position="47"/>
        <end position="64"/>
    </location>
</feature>
<gene>
    <name evidence="2" type="ORF">AVDCRST_MAG68-4783</name>
</gene>